<gene>
    <name evidence="7" type="ORF">A45J_1679</name>
</gene>
<evidence type="ECO:0000256" key="6">
    <source>
        <dbReference type="ARBA" id="ARBA00023310"/>
    </source>
</evidence>
<dbReference type="InterPro" id="IPR000711">
    <property type="entry name" value="ATPase_OSCP/dsu"/>
</dbReference>
<keyword evidence="6" id="KW-0066">ATP synthesis</keyword>
<dbReference type="PROSITE" id="PS00389">
    <property type="entry name" value="ATPASE_DELTA"/>
    <property type="match status" value="1"/>
</dbReference>
<dbReference type="GO" id="GO:0016020">
    <property type="term" value="C:membrane"/>
    <property type="evidence" value="ECO:0007669"/>
    <property type="project" value="UniProtKB-SubCell"/>
</dbReference>
<reference evidence="7" key="1">
    <citation type="submission" date="2019-10" db="EMBL/GenBank/DDBJ databases">
        <title>Metagenomic sequencing of thiosulfate-disproportionating enrichment culture.</title>
        <authorList>
            <person name="Umezawa K."/>
            <person name="Kojima H."/>
            <person name="Fukui M."/>
        </authorList>
    </citation>
    <scope>NUCLEOTIDE SEQUENCE</scope>
    <source>
        <strain evidence="7">45J</strain>
    </source>
</reference>
<comment type="caution">
    <text evidence="7">The sequence shown here is derived from an EMBL/GenBank/DDBJ whole genome shotgun (WGS) entry which is preliminary data.</text>
</comment>
<organism evidence="7">
    <name type="scientific">hot springs metagenome</name>
    <dbReference type="NCBI Taxonomy" id="433727"/>
    <lineage>
        <taxon>unclassified sequences</taxon>
        <taxon>metagenomes</taxon>
        <taxon>ecological metagenomes</taxon>
    </lineage>
</organism>
<keyword evidence="3" id="KW-0375">Hydrogen ion transport</keyword>
<keyword evidence="4" id="KW-0406">Ion transport</keyword>
<evidence type="ECO:0000256" key="1">
    <source>
        <dbReference type="ARBA" id="ARBA00004370"/>
    </source>
</evidence>
<dbReference type="InterPro" id="IPR020781">
    <property type="entry name" value="ATPase_OSCP/d_CS"/>
</dbReference>
<evidence type="ECO:0000256" key="5">
    <source>
        <dbReference type="ARBA" id="ARBA00023136"/>
    </source>
</evidence>
<evidence type="ECO:0000313" key="7">
    <source>
        <dbReference type="EMBL" id="GER93921.1"/>
    </source>
</evidence>
<dbReference type="GO" id="GO:0046933">
    <property type="term" value="F:proton-transporting ATP synthase activity, rotational mechanism"/>
    <property type="evidence" value="ECO:0007669"/>
    <property type="project" value="InterPro"/>
</dbReference>
<evidence type="ECO:0000256" key="3">
    <source>
        <dbReference type="ARBA" id="ARBA00022781"/>
    </source>
</evidence>
<dbReference type="InterPro" id="IPR026015">
    <property type="entry name" value="ATP_synth_OSCP/delta_N_sf"/>
</dbReference>
<evidence type="ECO:0000256" key="2">
    <source>
        <dbReference type="ARBA" id="ARBA00022448"/>
    </source>
</evidence>
<sequence>MKKVKGIKRYARQFLNTMNINEVPQAIEQLSAISDLMEKDKTFRNIMISPVFSEAENQQIINYLGQRLKMSETTVKYIRYLSASKALSAMSEIVMAIVAGYLDMKKRVKAVVTSPVQVSKDYEGKLRDSLREITGRDVDMEFVVDPVLLGGVRIKVGSTMYDSSIKGQLRLLRDKLIKG</sequence>
<proteinExistence type="inferred from homology"/>
<name>A0A5J4L514_9ZZZZ</name>
<dbReference type="SUPFAM" id="SSF47928">
    <property type="entry name" value="N-terminal domain of the delta subunit of the F1F0-ATP synthase"/>
    <property type="match status" value="1"/>
</dbReference>
<keyword evidence="5" id="KW-0472">Membrane</keyword>
<comment type="subcellular location">
    <subcellularLocation>
        <location evidence="1">Membrane</location>
    </subcellularLocation>
</comment>
<dbReference type="NCBIfam" id="TIGR01145">
    <property type="entry name" value="ATP_synt_delta"/>
    <property type="match status" value="1"/>
</dbReference>
<keyword evidence="2" id="KW-0813">Transport</keyword>
<dbReference type="Pfam" id="PF00213">
    <property type="entry name" value="OSCP"/>
    <property type="match status" value="1"/>
</dbReference>
<accession>A0A5J4L514</accession>
<protein>
    <submittedName>
        <fullName evidence="7">ATP synthase F1 subunit delta</fullName>
    </submittedName>
</protein>
<dbReference type="HAMAP" id="MF_01416">
    <property type="entry name" value="ATP_synth_delta_bact"/>
    <property type="match status" value="1"/>
</dbReference>
<dbReference type="Gene3D" id="1.10.520.20">
    <property type="entry name" value="N-terminal domain of the delta subunit of the F1F0-ATP synthase"/>
    <property type="match status" value="1"/>
</dbReference>
<evidence type="ECO:0000256" key="4">
    <source>
        <dbReference type="ARBA" id="ARBA00023065"/>
    </source>
</evidence>
<dbReference type="PANTHER" id="PTHR11910">
    <property type="entry name" value="ATP SYNTHASE DELTA CHAIN"/>
    <property type="match status" value="1"/>
</dbReference>
<dbReference type="EMBL" id="BLAB01000001">
    <property type="protein sequence ID" value="GER93921.1"/>
    <property type="molecule type" value="Genomic_DNA"/>
</dbReference>
<dbReference type="AlphaFoldDB" id="A0A5J4L514"/>